<dbReference type="PANTHER" id="PTHR12972">
    <property type="entry name" value="DOWNSTREAM NEIGHBOR OF SON"/>
    <property type="match status" value="1"/>
</dbReference>
<proteinExistence type="inferred from homology"/>
<dbReference type="AlphaFoldDB" id="A0A814NI01"/>
<dbReference type="OrthoDB" id="534063at2759"/>
<dbReference type="GO" id="GO:0005634">
    <property type="term" value="C:nucleus"/>
    <property type="evidence" value="ECO:0007669"/>
    <property type="project" value="UniProtKB-SubCell"/>
</dbReference>
<evidence type="ECO:0000313" key="7">
    <source>
        <dbReference type="Proteomes" id="UP000663882"/>
    </source>
</evidence>
<accession>A0A814NI01</accession>
<evidence type="ECO:0000313" key="6">
    <source>
        <dbReference type="EMBL" id="CAF1093929.1"/>
    </source>
</evidence>
<dbReference type="PANTHER" id="PTHR12972:SF0">
    <property type="entry name" value="PROTEIN DOWNSTREAM NEIGHBOR OF SON"/>
    <property type="match status" value="1"/>
</dbReference>
<dbReference type="Proteomes" id="UP000663882">
    <property type="component" value="Unassembled WGS sequence"/>
</dbReference>
<keyword evidence="2" id="KW-0217">Developmental protein</keyword>
<evidence type="ECO:0000256" key="4">
    <source>
        <dbReference type="ARBA" id="ARBA00025806"/>
    </source>
</evidence>
<comment type="subcellular location">
    <subcellularLocation>
        <location evidence="1">Nucleus</location>
    </subcellularLocation>
</comment>
<protein>
    <submittedName>
        <fullName evidence="6">Uncharacterized protein</fullName>
    </submittedName>
</protein>
<dbReference type="EMBL" id="CAJNOO010001089">
    <property type="protein sequence ID" value="CAF1093929.1"/>
    <property type="molecule type" value="Genomic_DNA"/>
</dbReference>
<organism evidence="6 7">
    <name type="scientific">Rotaria sordida</name>
    <dbReference type="NCBI Taxonomy" id="392033"/>
    <lineage>
        <taxon>Eukaryota</taxon>
        <taxon>Metazoa</taxon>
        <taxon>Spiralia</taxon>
        <taxon>Gnathifera</taxon>
        <taxon>Rotifera</taxon>
        <taxon>Eurotatoria</taxon>
        <taxon>Bdelloidea</taxon>
        <taxon>Philodinida</taxon>
        <taxon>Philodinidae</taxon>
        <taxon>Rotaria</taxon>
    </lineage>
</organism>
<evidence type="ECO:0000256" key="5">
    <source>
        <dbReference type="SAM" id="MobiDB-lite"/>
    </source>
</evidence>
<keyword evidence="3" id="KW-0539">Nucleus</keyword>
<comment type="caution">
    <text evidence="6">The sequence shown here is derived from an EMBL/GenBank/DDBJ whole genome shotgun (WGS) entry which is preliminary data.</text>
</comment>
<dbReference type="GO" id="GO:0033260">
    <property type="term" value="P:nuclear DNA replication"/>
    <property type="evidence" value="ECO:0007669"/>
    <property type="project" value="TreeGrafter"/>
</dbReference>
<evidence type="ECO:0000256" key="3">
    <source>
        <dbReference type="ARBA" id="ARBA00023242"/>
    </source>
</evidence>
<name>A0A814NI01_9BILA</name>
<reference evidence="6" key="1">
    <citation type="submission" date="2021-02" db="EMBL/GenBank/DDBJ databases">
        <authorList>
            <person name="Nowell W R."/>
        </authorList>
    </citation>
    <scope>NUCLEOTIDE SEQUENCE</scope>
</reference>
<feature type="compositionally biased region" description="Acidic residues" evidence="5">
    <location>
        <begin position="312"/>
        <end position="323"/>
    </location>
</feature>
<feature type="region of interest" description="Disordered" evidence="5">
    <location>
        <begin position="298"/>
        <end position="353"/>
    </location>
</feature>
<comment type="similarity">
    <text evidence="4">Belongs to the DONSON family.</text>
</comment>
<dbReference type="InterPro" id="IPR024861">
    <property type="entry name" value="Donson"/>
</dbReference>
<evidence type="ECO:0000256" key="2">
    <source>
        <dbReference type="ARBA" id="ARBA00022473"/>
    </source>
</evidence>
<gene>
    <name evidence="6" type="ORF">RFH988_LOCUS18954</name>
</gene>
<sequence>MDQNNGKQLSPWKAPSRISLKRIRHKINSDLSVQTLSSSSSTIIEKNSQKQNGKRNRLVINKFALARSISTPTSDENLTPTILEKSNNDEHLLARLHQIMPPPPPSSSTNDKYFKSFSFEETFYNSEPNKISDEIVSSFPIDWSLKSSCRFYSLNSSSFLNNFMKLRSTDESLALEYICSNTLQDNEKALFRSLTSYWTYPHITWLKLFPRLQQQININFSSLDEQAQIALQDEWKIAFQSLFQSFRTKYSSFFYMCTHTFNILFREDSLSQIIAIISPTTSGLRSTLEREGIEFTMADGGSLNNSANKNNDEEDDDNGDENDVTCAQCGGSLNNSANKNNDEEDDDNGDENDVTCAQWLEDMGLSAASSTNTTNERRCLSSNKKFLNEKTRSTAIVIRDLSSVNSLFNFLLNKSQRTCMSLTGPLTGIPPTLISPRPFLNSTLKYLNIHFQSNSIVTIDGGPLLPDRIKGLWNLITEKNQQIQMTCTNVERTSALNLDGEQGRTIKQISINDKRDLRVQFTTV</sequence>
<feature type="compositionally biased region" description="Acidic residues" evidence="5">
    <location>
        <begin position="342"/>
        <end position="353"/>
    </location>
</feature>
<dbReference type="PRINTS" id="PR02064">
    <property type="entry name" value="DONSON"/>
</dbReference>
<evidence type="ECO:0000256" key="1">
    <source>
        <dbReference type="ARBA" id="ARBA00004123"/>
    </source>
</evidence>